<dbReference type="GO" id="GO:0005886">
    <property type="term" value="C:plasma membrane"/>
    <property type="evidence" value="ECO:0007669"/>
    <property type="project" value="TreeGrafter"/>
</dbReference>
<gene>
    <name evidence="3" type="ORF">HMPREF9723_01090</name>
</gene>
<keyword evidence="2" id="KW-1133">Transmembrane helix</keyword>
<comment type="caution">
    <text evidence="3">The sequence shown here is derived from an EMBL/GenBank/DDBJ whole genome shotgun (WGS) entry which is preliminary data.</text>
</comment>
<dbReference type="Pfam" id="PF13347">
    <property type="entry name" value="MFS_2"/>
    <property type="match status" value="1"/>
</dbReference>
<protein>
    <recommendedName>
        <fullName evidence="4">Sugar (Glycoside-Pentoside-Hexuronide) transporter</fullName>
    </recommendedName>
</protein>
<feature type="transmembrane region" description="Helical" evidence="2">
    <location>
        <begin position="180"/>
        <end position="204"/>
    </location>
</feature>
<dbReference type="PANTHER" id="PTHR11328">
    <property type="entry name" value="MAJOR FACILITATOR SUPERFAMILY DOMAIN-CONTAINING PROTEIN"/>
    <property type="match status" value="1"/>
</dbReference>
<dbReference type="PATRIC" id="fig|999434.4.peg.1132"/>
<dbReference type="Proteomes" id="UP000011701">
    <property type="component" value="Chromosome"/>
</dbReference>
<dbReference type="Gene3D" id="1.20.1250.20">
    <property type="entry name" value="MFS general substrate transporter like domains"/>
    <property type="match status" value="1"/>
</dbReference>
<dbReference type="HOGENOM" id="CLU_027408_4_1_12"/>
<feature type="transmembrane region" description="Helical" evidence="2">
    <location>
        <begin position="156"/>
        <end position="174"/>
    </location>
</feature>
<feature type="transmembrane region" description="Helical" evidence="2">
    <location>
        <begin position="567"/>
        <end position="585"/>
    </location>
</feature>
<dbReference type="EMBL" id="AGDY01000004">
    <property type="protein sequence ID" value="EMB23952.1"/>
    <property type="molecule type" value="Genomic_DNA"/>
</dbReference>
<reference evidence="3" key="1">
    <citation type="submission" date="2012-01" db="EMBL/GenBank/DDBJ databases">
        <title>The Genome Sequence of Treponema denticola OTK.</title>
        <authorList>
            <consortium name="The Broad Institute Genome Sequencing Platform"/>
            <person name="Earl A."/>
            <person name="Ward D."/>
            <person name="Feldgarden M."/>
            <person name="Gevers D."/>
            <person name="Blanton J.M."/>
            <person name="Fenno C.J."/>
            <person name="Baranova O.V."/>
            <person name="Mathney J."/>
            <person name="Dewhirst F.E."/>
            <person name="Izard J."/>
            <person name="Young S.K."/>
            <person name="Zeng Q."/>
            <person name="Gargeya S."/>
            <person name="Fitzgerald M."/>
            <person name="Haas B."/>
            <person name="Abouelleil A."/>
            <person name="Alvarado L."/>
            <person name="Arachchi H.M."/>
            <person name="Berlin A."/>
            <person name="Chapman S.B."/>
            <person name="Gearin G."/>
            <person name="Goldberg J."/>
            <person name="Griggs A."/>
            <person name="Gujja S."/>
            <person name="Hansen M."/>
            <person name="Heiman D."/>
            <person name="Howarth C."/>
            <person name="Larimer J."/>
            <person name="Lui A."/>
            <person name="MacDonald P.J.P."/>
            <person name="McCowen C."/>
            <person name="Montmayeur A."/>
            <person name="Murphy C."/>
            <person name="Neiman D."/>
            <person name="Pearson M."/>
            <person name="Priest M."/>
            <person name="Roberts A."/>
            <person name="Saif S."/>
            <person name="Shea T."/>
            <person name="Sisk P."/>
            <person name="Stolte C."/>
            <person name="Sykes S."/>
            <person name="Wortman J."/>
            <person name="Nusbaum C."/>
            <person name="Birren B."/>
        </authorList>
    </citation>
    <scope>NUCLEOTIDE SEQUENCE [LARGE SCALE GENOMIC DNA]</scope>
    <source>
        <strain evidence="3">OTK</strain>
    </source>
</reference>
<evidence type="ECO:0000313" key="3">
    <source>
        <dbReference type="EMBL" id="EMB23952.1"/>
    </source>
</evidence>
<name>A0A0F6MRS1_TREDN</name>
<keyword evidence="2" id="KW-0812">Transmembrane</keyword>
<feature type="transmembrane region" description="Helical" evidence="2">
    <location>
        <begin position="12"/>
        <end position="38"/>
    </location>
</feature>
<evidence type="ECO:0008006" key="4">
    <source>
        <dbReference type="Google" id="ProtNLM"/>
    </source>
</evidence>
<dbReference type="SUPFAM" id="SSF103473">
    <property type="entry name" value="MFS general substrate transporter"/>
    <property type="match status" value="1"/>
</dbReference>
<keyword evidence="2" id="KW-0472">Membrane</keyword>
<dbReference type="InterPro" id="IPR039672">
    <property type="entry name" value="MFS_2"/>
</dbReference>
<feature type="transmembrane region" description="Helical" evidence="2">
    <location>
        <begin position="299"/>
        <end position="319"/>
    </location>
</feature>
<dbReference type="InterPro" id="IPR036259">
    <property type="entry name" value="MFS_trans_sf"/>
</dbReference>
<dbReference type="GO" id="GO:0015293">
    <property type="term" value="F:symporter activity"/>
    <property type="evidence" value="ECO:0007669"/>
    <property type="project" value="InterPro"/>
</dbReference>
<evidence type="ECO:0000256" key="1">
    <source>
        <dbReference type="ARBA" id="ARBA00009617"/>
    </source>
</evidence>
<feature type="transmembrane region" description="Helical" evidence="2">
    <location>
        <begin position="114"/>
        <end position="136"/>
    </location>
</feature>
<dbReference type="PANTHER" id="PTHR11328:SF24">
    <property type="entry name" value="MAJOR FACILITATOR SUPERFAMILY (MFS) PROFILE DOMAIN-CONTAINING PROTEIN"/>
    <property type="match status" value="1"/>
</dbReference>
<dbReference type="CDD" id="cd17332">
    <property type="entry name" value="MFS_MelB_like"/>
    <property type="match status" value="1"/>
</dbReference>
<feature type="transmembrane region" description="Helical" evidence="2">
    <location>
        <begin position="378"/>
        <end position="397"/>
    </location>
</feature>
<feature type="transmembrane region" description="Helical" evidence="2">
    <location>
        <begin position="239"/>
        <end position="261"/>
    </location>
</feature>
<dbReference type="AlphaFoldDB" id="A0A0F6MRS1"/>
<comment type="similarity">
    <text evidence="1">Belongs to the sodium:galactoside symporter (TC 2.A.2) family.</text>
</comment>
<evidence type="ECO:0000256" key="2">
    <source>
        <dbReference type="SAM" id="Phobius"/>
    </source>
</evidence>
<feature type="transmembrane region" description="Helical" evidence="2">
    <location>
        <begin position="44"/>
        <end position="63"/>
    </location>
</feature>
<feature type="transmembrane region" description="Helical" evidence="2">
    <location>
        <begin position="84"/>
        <end position="102"/>
    </location>
</feature>
<accession>A0A0F6MRS1</accession>
<dbReference type="RefSeq" id="WP_002691680.1">
    <property type="nucleotide sequence ID" value="NZ_CM001797.1"/>
</dbReference>
<organism evidence="3">
    <name type="scientific">Treponema denticola OTK</name>
    <dbReference type="NCBI Taxonomy" id="999434"/>
    <lineage>
        <taxon>Bacteria</taxon>
        <taxon>Pseudomonadati</taxon>
        <taxon>Spirochaetota</taxon>
        <taxon>Spirochaetia</taxon>
        <taxon>Spirochaetales</taxon>
        <taxon>Treponemataceae</taxon>
        <taxon>Treponema</taxon>
    </lineage>
</organism>
<feature type="transmembrane region" description="Helical" evidence="2">
    <location>
        <begin position="325"/>
        <end position="344"/>
    </location>
</feature>
<dbReference type="GO" id="GO:0008643">
    <property type="term" value="P:carbohydrate transport"/>
    <property type="evidence" value="ECO:0007669"/>
    <property type="project" value="InterPro"/>
</dbReference>
<feature type="transmembrane region" description="Helical" evidence="2">
    <location>
        <begin position="267"/>
        <end position="287"/>
    </location>
</feature>
<sequence>MLNKQRKMTWRTYLAYGAADLYGGGCFFIVTTFAMYYLVNVIGLHPVLAGLIPAIGKFWDAVSDPMMGYIADNTPQNRFGKRRVWFLVSIVPIALSFIIIWVPTGIESQAGKFIFYTIAYIIFFTVSTVSYIPYAALSAEITKDFSERNKLNGSRLMFSFIATLLGGLLAQPIIDAFHGSMMGYFVMSIVFALIFALPWIPLYFETWELPEEKRQKKSDAKFIKNFLSLFKSRSCRIHIAMYVCSYGALDIVMSLVLFYIVDYLNRGSVFIIAQGALLLTMMATLPIHNRIINKKGHKPVYVTALIIFAVSIVLMSFHTPQTNPVFLILNMVLMGVGISANNLIPHQLLPFLADIDKLMSGENRAGTYSAAMTLTRKLFLGLVIMTTIGFVLSGIGYKNPVPSVLTQKQFKEAQNLAVKNNENFENINKYYSLREDGNFHLKYMSRDTDEIITSMYKKLKKNENANPLFSFFEEKDNFDEIPQDVFENLLSSFDKKDFNEIDKKFLVESSYTKSGEVYKKIEPRDFYTKDDLYDLKELLDKIDFKYSGIGQVQKPQQKESTLKGVKISFIIMPLFMILFGIFFGLKFNVSPENHKIILDELNRLEAGGKKEDADEKTKKICELLIGEPYGRT</sequence>
<proteinExistence type="inferred from homology"/>